<feature type="non-terminal residue" evidence="1">
    <location>
        <position position="240"/>
    </location>
</feature>
<keyword evidence="2" id="KW-1185">Reference proteome</keyword>
<evidence type="ECO:0000313" key="1">
    <source>
        <dbReference type="EMBL" id="MFD1050869.1"/>
    </source>
</evidence>
<feature type="non-terminal residue" evidence="1">
    <location>
        <position position="1"/>
    </location>
</feature>
<name>A0ABW3MN46_9PSEU</name>
<dbReference type="EMBL" id="JBHTIS010003155">
    <property type="protein sequence ID" value="MFD1050869.1"/>
    <property type="molecule type" value="Genomic_DNA"/>
</dbReference>
<proteinExistence type="predicted"/>
<protein>
    <submittedName>
        <fullName evidence="1">Uncharacterized protein</fullName>
    </submittedName>
</protein>
<evidence type="ECO:0000313" key="2">
    <source>
        <dbReference type="Proteomes" id="UP001597045"/>
    </source>
</evidence>
<sequence length="240" mass="25326">GPSVPDSYSLQLNTNYISGSPACAGSGTPGLCQAWEQFIFSNDGTSGVAFIQYWLLHYNAPCAPGWFPYPVGPETYCYLNSPLGVAVPVQSATNLTNQHLAGTTVSMDKVTMFDGMTAYSTLGSNAISLGATGGWKESEFNVFGNGNGAQAVFDTLATMIVRTRIDYGGVLMPNCRAHGFSGETNNLNFNLPKPSITPPGPAIRFHQDAMAGGLTNNCDAAQGVGDVHETTASELAYDFL</sequence>
<dbReference type="Proteomes" id="UP001597045">
    <property type="component" value="Unassembled WGS sequence"/>
</dbReference>
<reference evidence="2" key="1">
    <citation type="journal article" date="2019" name="Int. J. Syst. Evol. Microbiol.">
        <title>The Global Catalogue of Microorganisms (GCM) 10K type strain sequencing project: providing services to taxonomists for standard genome sequencing and annotation.</title>
        <authorList>
            <consortium name="The Broad Institute Genomics Platform"/>
            <consortium name="The Broad Institute Genome Sequencing Center for Infectious Disease"/>
            <person name="Wu L."/>
            <person name="Ma J."/>
        </authorList>
    </citation>
    <scope>NUCLEOTIDE SEQUENCE [LARGE SCALE GENOMIC DNA]</scope>
    <source>
        <strain evidence="2">JCM 31486</strain>
    </source>
</reference>
<gene>
    <name evidence="1" type="ORF">ACFQ1S_37735</name>
</gene>
<accession>A0ABW3MN46</accession>
<organism evidence="1 2">
    <name type="scientific">Kibdelosporangium lantanae</name>
    <dbReference type="NCBI Taxonomy" id="1497396"/>
    <lineage>
        <taxon>Bacteria</taxon>
        <taxon>Bacillati</taxon>
        <taxon>Actinomycetota</taxon>
        <taxon>Actinomycetes</taxon>
        <taxon>Pseudonocardiales</taxon>
        <taxon>Pseudonocardiaceae</taxon>
        <taxon>Kibdelosporangium</taxon>
    </lineage>
</organism>
<comment type="caution">
    <text evidence="1">The sequence shown here is derived from an EMBL/GenBank/DDBJ whole genome shotgun (WGS) entry which is preliminary data.</text>
</comment>